<dbReference type="Proteomes" id="UP000540989">
    <property type="component" value="Unassembled WGS sequence"/>
</dbReference>
<reference evidence="4 5" key="1">
    <citation type="submission" date="2020-08" db="EMBL/GenBank/DDBJ databases">
        <title>Genomic Encyclopedia of Type Strains, Phase IV (KMG-V): Genome sequencing to study the core and pangenomes of soil and plant-associated prokaryotes.</title>
        <authorList>
            <person name="Whitman W."/>
        </authorList>
    </citation>
    <scope>NUCLEOTIDE SEQUENCE [LARGE SCALE GENOMIC DNA]</scope>
    <source>
        <strain evidence="4 5">M8UP14</strain>
    </source>
</reference>
<keyword evidence="3" id="KW-0472">Membrane</keyword>
<feature type="transmembrane region" description="Helical" evidence="3">
    <location>
        <begin position="20"/>
        <end position="40"/>
    </location>
</feature>
<sequence length="249" mass="26916">MLVSINLATRPFVELRPLLAKLRLAMIGLALLGIALIIGLRALKERADAATAQMDALKAQTADYQGRMLKNEARMKQPQNRAVLERARFLNELFEKKSFSWTAVMMDLERVLPSGVQVMGIDPSISKEGDVNIRLRVNGDREKAVQLVRNLEKSRRFLSPRLSNESLQASQAGGPGGLNQLPAGAQLGVQFDILSGYNPISTEEAAALSAEAKKAADSDGEPVKHKSAKKSSATGTPAAPHRVSPGGRR</sequence>
<keyword evidence="1" id="KW-0175">Coiled coil</keyword>
<dbReference type="RefSeq" id="WP_184219788.1">
    <property type="nucleotide sequence ID" value="NZ_JACHIP010000005.1"/>
</dbReference>
<dbReference type="PANTHER" id="PTHR40278:SF1">
    <property type="entry name" value="DNA UTILIZATION PROTEIN HOFN"/>
    <property type="match status" value="1"/>
</dbReference>
<evidence type="ECO:0000256" key="3">
    <source>
        <dbReference type="SAM" id="Phobius"/>
    </source>
</evidence>
<dbReference type="EMBL" id="JACHIP010000005">
    <property type="protein sequence ID" value="MBB5059028.1"/>
    <property type="molecule type" value="Genomic_DNA"/>
</dbReference>
<proteinExistence type="predicted"/>
<organism evidence="4 5">
    <name type="scientific">Granulicella aggregans</name>
    <dbReference type="NCBI Taxonomy" id="474949"/>
    <lineage>
        <taxon>Bacteria</taxon>
        <taxon>Pseudomonadati</taxon>
        <taxon>Acidobacteriota</taxon>
        <taxon>Terriglobia</taxon>
        <taxon>Terriglobales</taxon>
        <taxon>Acidobacteriaceae</taxon>
        <taxon>Granulicella</taxon>
    </lineage>
</organism>
<feature type="coiled-coil region" evidence="1">
    <location>
        <begin position="40"/>
        <end position="67"/>
    </location>
</feature>
<dbReference type="AlphaFoldDB" id="A0A7W8E4G3"/>
<dbReference type="PANTHER" id="PTHR40278">
    <property type="entry name" value="DNA UTILIZATION PROTEIN HOFN"/>
    <property type="match status" value="1"/>
</dbReference>
<feature type="compositionally biased region" description="Basic and acidic residues" evidence="2">
    <location>
        <begin position="211"/>
        <end position="224"/>
    </location>
</feature>
<evidence type="ECO:0000313" key="4">
    <source>
        <dbReference type="EMBL" id="MBB5059028.1"/>
    </source>
</evidence>
<keyword evidence="3" id="KW-0812">Transmembrane</keyword>
<gene>
    <name evidence="4" type="ORF">HDF16_003751</name>
</gene>
<dbReference type="InterPro" id="IPR052534">
    <property type="entry name" value="Extracell_DNA_Util/SecSys_Comp"/>
</dbReference>
<keyword evidence="5" id="KW-1185">Reference proteome</keyword>
<name>A0A7W8E4G3_9BACT</name>
<evidence type="ECO:0000256" key="1">
    <source>
        <dbReference type="SAM" id="Coils"/>
    </source>
</evidence>
<protein>
    <submittedName>
        <fullName evidence="4">Type IV pilus assembly protein PilN</fullName>
    </submittedName>
</protein>
<evidence type="ECO:0000256" key="2">
    <source>
        <dbReference type="SAM" id="MobiDB-lite"/>
    </source>
</evidence>
<keyword evidence="3" id="KW-1133">Transmembrane helix</keyword>
<evidence type="ECO:0000313" key="5">
    <source>
        <dbReference type="Proteomes" id="UP000540989"/>
    </source>
</evidence>
<comment type="caution">
    <text evidence="4">The sequence shown here is derived from an EMBL/GenBank/DDBJ whole genome shotgun (WGS) entry which is preliminary data.</text>
</comment>
<accession>A0A7W8E4G3</accession>
<feature type="region of interest" description="Disordered" evidence="2">
    <location>
        <begin position="207"/>
        <end position="249"/>
    </location>
</feature>